<evidence type="ECO:0000313" key="1">
    <source>
        <dbReference type="EMBL" id="MBC6995382.1"/>
    </source>
</evidence>
<gene>
    <name evidence="1" type="ORF">H9S92_14505</name>
</gene>
<dbReference type="RefSeq" id="WP_187467416.1">
    <property type="nucleotide sequence ID" value="NZ_JACSIT010000135.1"/>
</dbReference>
<reference evidence="1" key="1">
    <citation type="submission" date="2020-08" db="EMBL/GenBank/DDBJ databases">
        <title>Lewinella bacteria from marine environments.</title>
        <authorList>
            <person name="Zhong Y."/>
        </authorList>
    </citation>
    <scope>NUCLEOTIDE SEQUENCE</scope>
    <source>
        <strain evidence="1">KCTC 42187</strain>
    </source>
</reference>
<keyword evidence="2" id="KW-1185">Reference proteome</keyword>
<dbReference type="Proteomes" id="UP000650081">
    <property type="component" value="Unassembled WGS sequence"/>
</dbReference>
<comment type="caution">
    <text evidence="1">The sequence shown here is derived from an EMBL/GenBank/DDBJ whole genome shotgun (WGS) entry which is preliminary data.</text>
</comment>
<sequence>MTVEARKKNIIDKIKKVKENWLLKSIEKLLSDVEIVEGAEPLEDSESNGDFSFYVGNIEENVDVQKIKEERPLKKLDVPAFEEMANALEWEESLEELLEDLR</sequence>
<name>A0A923TDZ9_9BACT</name>
<dbReference type="EMBL" id="JACSIT010000135">
    <property type="protein sequence ID" value="MBC6995382.1"/>
    <property type="molecule type" value="Genomic_DNA"/>
</dbReference>
<dbReference type="AlphaFoldDB" id="A0A923TDZ9"/>
<proteinExistence type="predicted"/>
<evidence type="ECO:0000313" key="2">
    <source>
        <dbReference type="Proteomes" id="UP000650081"/>
    </source>
</evidence>
<organism evidence="1 2">
    <name type="scientific">Neolewinella lacunae</name>
    <dbReference type="NCBI Taxonomy" id="1517758"/>
    <lineage>
        <taxon>Bacteria</taxon>
        <taxon>Pseudomonadati</taxon>
        <taxon>Bacteroidota</taxon>
        <taxon>Saprospiria</taxon>
        <taxon>Saprospirales</taxon>
        <taxon>Lewinellaceae</taxon>
        <taxon>Neolewinella</taxon>
    </lineage>
</organism>
<accession>A0A923TDZ9</accession>
<protein>
    <submittedName>
        <fullName evidence="1">Uncharacterized protein</fullName>
    </submittedName>
</protein>